<keyword evidence="2" id="KW-1185">Reference proteome</keyword>
<comment type="caution">
    <text evidence="1">The sequence shown here is derived from an EMBL/GenBank/DDBJ whole genome shotgun (WGS) entry which is preliminary data.</text>
</comment>
<proteinExistence type="predicted"/>
<organism evidence="1 2">
    <name type="scientific">Rhizophagus clarus</name>
    <dbReference type="NCBI Taxonomy" id="94130"/>
    <lineage>
        <taxon>Eukaryota</taxon>
        <taxon>Fungi</taxon>
        <taxon>Fungi incertae sedis</taxon>
        <taxon>Mucoromycota</taxon>
        <taxon>Glomeromycotina</taxon>
        <taxon>Glomeromycetes</taxon>
        <taxon>Glomerales</taxon>
        <taxon>Glomeraceae</taxon>
        <taxon>Rhizophagus</taxon>
    </lineage>
</organism>
<dbReference type="Proteomes" id="UP000247702">
    <property type="component" value="Unassembled WGS sequence"/>
</dbReference>
<dbReference type="EMBL" id="BEXD01001686">
    <property type="protein sequence ID" value="GBB95357.1"/>
    <property type="molecule type" value="Genomic_DNA"/>
</dbReference>
<evidence type="ECO:0000313" key="2">
    <source>
        <dbReference type="Proteomes" id="UP000247702"/>
    </source>
</evidence>
<reference evidence="1 2" key="1">
    <citation type="submission" date="2017-11" db="EMBL/GenBank/DDBJ databases">
        <title>The genome of Rhizophagus clarus HR1 reveals common genetic basis of auxotrophy among arbuscular mycorrhizal fungi.</title>
        <authorList>
            <person name="Kobayashi Y."/>
        </authorList>
    </citation>
    <scope>NUCLEOTIDE SEQUENCE [LARGE SCALE GENOMIC DNA]</scope>
    <source>
        <strain evidence="1 2">HR1</strain>
    </source>
</reference>
<gene>
    <name evidence="1" type="ORF">RclHR1_25150001</name>
</gene>
<evidence type="ECO:0000313" key="1">
    <source>
        <dbReference type="EMBL" id="GBB95357.1"/>
    </source>
</evidence>
<accession>A0A2Z6QYZ3</accession>
<protein>
    <submittedName>
        <fullName evidence="1">Uncharacterized protein</fullName>
    </submittedName>
</protein>
<dbReference type="AlphaFoldDB" id="A0A2Z6QYZ3"/>
<sequence>MHLFKIVKKIGIPKEEIKLLSHHYSAGLLSYILPSNDKKDEIIRRFIDKIHGKLTLDNVKVPEILNGQDLYNEKVIGNENNNFKITKKSILRKSTKFFKKPLQLTNINQQLEISINIDQFKELFNCGFNF</sequence>
<name>A0A2Z6QYZ3_9GLOM</name>
<dbReference type="STRING" id="94130.A0A2Z6QYZ3"/>